<keyword evidence="4 6" id="KW-0460">Magnesium</keyword>
<dbReference type="Pfam" id="PF03328">
    <property type="entry name" value="HpcH_HpaI"/>
    <property type="match status" value="1"/>
</dbReference>
<evidence type="ECO:0000256" key="3">
    <source>
        <dbReference type="ARBA" id="ARBA00022723"/>
    </source>
</evidence>
<dbReference type="AlphaFoldDB" id="A0A9X2J367"/>
<dbReference type="EMBL" id="JAMSHT010000001">
    <property type="protein sequence ID" value="MCM8556976.1"/>
    <property type="molecule type" value="Genomic_DNA"/>
</dbReference>
<feature type="binding site" evidence="6">
    <location>
        <position position="126"/>
    </location>
    <ligand>
        <name>Mg(2+)</name>
        <dbReference type="ChEBI" id="CHEBI:18420"/>
    </ligand>
</feature>
<evidence type="ECO:0000313" key="9">
    <source>
        <dbReference type="Proteomes" id="UP001155128"/>
    </source>
</evidence>
<dbReference type="PANTHER" id="PTHR32308">
    <property type="entry name" value="LYASE BETA SUBUNIT, PUTATIVE (AFU_ORTHOLOGUE AFUA_4G13030)-RELATED"/>
    <property type="match status" value="1"/>
</dbReference>
<evidence type="ECO:0000256" key="5">
    <source>
        <dbReference type="PIRSR" id="PIRSR015582-1"/>
    </source>
</evidence>
<evidence type="ECO:0000256" key="6">
    <source>
        <dbReference type="PIRSR" id="PIRSR015582-2"/>
    </source>
</evidence>
<dbReference type="RefSeq" id="WP_252112637.1">
    <property type="nucleotide sequence ID" value="NZ_JAMSHT010000001.1"/>
</dbReference>
<dbReference type="InterPro" id="IPR015813">
    <property type="entry name" value="Pyrv/PenolPyrv_kinase-like_dom"/>
</dbReference>
<dbReference type="GO" id="GO:0006107">
    <property type="term" value="P:oxaloacetate metabolic process"/>
    <property type="evidence" value="ECO:0007669"/>
    <property type="project" value="TreeGrafter"/>
</dbReference>
<gene>
    <name evidence="8" type="ORF">NDO55_03985</name>
</gene>
<comment type="cofactor">
    <cofactor evidence="1">
        <name>Mg(2+)</name>
        <dbReference type="ChEBI" id="CHEBI:18420"/>
    </cofactor>
</comment>
<name>A0A9X2J367_9SPHN</name>
<reference evidence="8" key="1">
    <citation type="submission" date="2022-06" db="EMBL/GenBank/DDBJ databases">
        <title>Sphingomicrobium sedimins sp. nov., a marine bacterium isolated from tidal flat.</title>
        <authorList>
            <person name="Kim C.-H."/>
            <person name="Yoo Y."/>
            <person name="Kim J.-J."/>
        </authorList>
    </citation>
    <scope>NUCLEOTIDE SEQUENCE</scope>
    <source>
        <strain evidence="8">GRR-S6-50</strain>
    </source>
</reference>
<dbReference type="InterPro" id="IPR040442">
    <property type="entry name" value="Pyrv_kinase-like_dom_sf"/>
</dbReference>
<protein>
    <submittedName>
        <fullName evidence="8">CoA ester lyase</fullName>
    </submittedName>
</protein>
<comment type="similarity">
    <text evidence="2">Belongs to the HpcH/HpaI aldolase family.</text>
</comment>
<evidence type="ECO:0000259" key="7">
    <source>
        <dbReference type="Pfam" id="PF03328"/>
    </source>
</evidence>
<dbReference type="SUPFAM" id="SSF51621">
    <property type="entry name" value="Phosphoenolpyruvate/pyruvate domain"/>
    <property type="match status" value="1"/>
</dbReference>
<evidence type="ECO:0000256" key="1">
    <source>
        <dbReference type="ARBA" id="ARBA00001946"/>
    </source>
</evidence>
<dbReference type="Gene3D" id="3.20.20.60">
    <property type="entry name" value="Phosphoenolpyruvate-binding domains"/>
    <property type="match status" value="1"/>
</dbReference>
<proteinExistence type="inferred from homology"/>
<dbReference type="InterPro" id="IPR011206">
    <property type="entry name" value="Citrate_lyase_beta/mcl1/mcl2"/>
</dbReference>
<feature type="binding site" evidence="5">
    <location>
        <position position="126"/>
    </location>
    <ligand>
        <name>substrate</name>
    </ligand>
</feature>
<comment type="caution">
    <text evidence="8">The sequence shown here is derived from an EMBL/GenBank/DDBJ whole genome shotgun (WGS) entry which is preliminary data.</text>
</comment>
<dbReference type="GO" id="GO:0016829">
    <property type="term" value="F:lyase activity"/>
    <property type="evidence" value="ECO:0007669"/>
    <property type="project" value="UniProtKB-KW"/>
</dbReference>
<evidence type="ECO:0000256" key="4">
    <source>
        <dbReference type="ARBA" id="ARBA00022842"/>
    </source>
</evidence>
<feature type="domain" description="HpcH/HpaI aldolase/citrate lyase" evidence="7">
    <location>
        <begin position="18"/>
        <end position="218"/>
    </location>
</feature>
<keyword evidence="8" id="KW-0456">Lyase</keyword>
<evidence type="ECO:0000313" key="8">
    <source>
        <dbReference type="EMBL" id="MCM8556976.1"/>
    </source>
</evidence>
<keyword evidence="9" id="KW-1185">Reference proteome</keyword>
<accession>A0A9X2J367</accession>
<sequence length="276" mass="28778">MTQRKFARRAALFDRPAVLFCPASRERAVAKAKDSGADMVIFDLEDAVAEADKAAARDAAVAAVAEEWPMPVGIRMNAIGSPHHAADVAALCGSAADFLVVPLVGCAEEIAAVAEKATQPVAAMVETARGVLAAPDIAKVAAMLIVGTNDLAADLRLPSSSGRGAMSHAIQRVVLAARARGVAVYDGVFNRIDDAEGFAEEAAESASLGFDGKTLIHPSHIAPCQEAFAPSDADIERAERMLAAAAERGGAINFEGEMVEEMHLASARRLLERAGH</sequence>
<dbReference type="Proteomes" id="UP001155128">
    <property type="component" value="Unassembled WGS sequence"/>
</dbReference>
<dbReference type="GO" id="GO:0000287">
    <property type="term" value="F:magnesium ion binding"/>
    <property type="evidence" value="ECO:0007669"/>
    <property type="project" value="TreeGrafter"/>
</dbReference>
<feature type="binding site" evidence="5">
    <location>
        <position position="75"/>
    </location>
    <ligand>
        <name>substrate</name>
    </ligand>
</feature>
<keyword evidence="3 6" id="KW-0479">Metal-binding</keyword>
<organism evidence="8 9">
    <name type="scientific">Sphingomicrobium sediminis</name>
    <dbReference type="NCBI Taxonomy" id="2950949"/>
    <lineage>
        <taxon>Bacteria</taxon>
        <taxon>Pseudomonadati</taxon>
        <taxon>Pseudomonadota</taxon>
        <taxon>Alphaproteobacteria</taxon>
        <taxon>Sphingomonadales</taxon>
        <taxon>Sphingomonadaceae</taxon>
        <taxon>Sphingomicrobium</taxon>
    </lineage>
</organism>
<dbReference type="InterPro" id="IPR005000">
    <property type="entry name" value="Aldolase/citrate-lyase_domain"/>
</dbReference>
<evidence type="ECO:0000256" key="2">
    <source>
        <dbReference type="ARBA" id="ARBA00005568"/>
    </source>
</evidence>
<dbReference type="PANTHER" id="PTHR32308:SF10">
    <property type="entry name" value="CITRATE LYASE SUBUNIT BETA"/>
    <property type="match status" value="1"/>
</dbReference>
<dbReference type="PIRSF" id="PIRSF015582">
    <property type="entry name" value="Cit_lyase_B"/>
    <property type="match status" value="1"/>
</dbReference>
<feature type="binding site" evidence="6">
    <location>
        <position position="150"/>
    </location>
    <ligand>
        <name>Mg(2+)</name>
        <dbReference type="ChEBI" id="CHEBI:18420"/>
    </ligand>
</feature>